<evidence type="ECO:0000256" key="6">
    <source>
        <dbReference type="ARBA" id="ARBA00022801"/>
    </source>
</evidence>
<dbReference type="InterPro" id="IPR054712">
    <property type="entry name" value="Cas3-like_dom"/>
</dbReference>
<evidence type="ECO:0000313" key="14">
    <source>
        <dbReference type="Proteomes" id="UP000789833"/>
    </source>
</evidence>
<dbReference type="InterPro" id="IPR038257">
    <property type="entry name" value="CRISPR-assoc_Cas3_HD_sf"/>
</dbReference>
<dbReference type="PROSITE" id="PS51194">
    <property type="entry name" value="HELICASE_CTER"/>
    <property type="match status" value="1"/>
</dbReference>
<comment type="similarity">
    <text evidence="2">In the central section; belongs to the CRISPR-associated helicase Cas3 family.</text>
</comment>
<evidence type="ECO:0000259" key="11">
    <source>
        <dbReference type="PROSITE" id="PS51194"/>
    </source>
</evidence>
<evidence type="ECO:0000256" key="2">
    <source>
        <dbReference type="ARBA" id="ARBA00009046"/>
    </source>
</evidence>
<dbReference type="PROSITE" id="PS51643">
    <property type="entry name" value="HD_CAS3"/>
    <property type="match status" value="1"/>
</dbReference>
<dbReference type="Pfam" id="PF22590">
    <property type="entry name" value="Cas3-like_C_2"/>
    <property type="match status" value="1"/>
</dbReference>
<sequence>MYIAHIRQKDDVKQTVREHLLECKTLSESYGEHLGLKHLAGLGGLLHDVGKYSNKFLCYLTQAVYDPENAPARGSVDHSTAGGKLLFERYHIDGKNPYYQLVAEVVGNAIISHHSSLQDFSNDRLESPYLKRVEEKEVYEFQDIKERFFQEVMSEDKLDKYVEMAAGELQSCLSACKKEDIAKQLYFLTRFVFSALVDADRTNTRQFEDNWKDDSVDSMALFERYDERLERKIQSLRCESDDTVINQLRQKMSDKCAEAADLPSDIYTLSIPTGGGKTLASLRYALKHALKFKKKRIIYVVPFTTIIEQNAAEVCSILGDWTHIIEHHSNVIDADEENEFTEGSYTNQEKVKLARDNWDSPVIFTTMVQFLEAFYGHGSRSARRLHNLCEAVVIFDEVQKVPTKSVTLFNQALNFLKYTGKSSLLLCTATQPALDFVEGRLEIGSDHELVPDLQKVEVAFKRTNMVDMTGEGTYATNELADFAMSQLDKENSVLVILNTKSVVKKLYLELKERNLPVELYHLSTSMCASHRKDVLREIRDMLEKGEQLICVTTQLIEAGVDVDFGCVIRSLAGLDSIAQAAGRCNRHGKQEIKNVYIIDHAEEDVSKMPDVARGKEITARLLRVMEKDKTLFKGNMLSNQAMTRYFKEFYTVQESVLMYPLYSLGTSISEILFSTPFNHPFIRQMKHQLHKQSRTFMSSSFMLASMHFQVIDRHTYTVLVPYDHEAKEMIADLNGKQQIEDLSRLMIKGQQYTVNVHKWEKDLLAKQGMLISYLDGSILAMVDNGYSAEFGLDVNGEGVNSEAYYI</sequence>
<keyword evidence="14" id="KW-1185">Reference proteome</keyword>
<dbReference type="Pfam" id="PF01966">
    <property type="entry name" value="HD"/>
    <property type="match status" value="1"/>
</dbReference>
<evidence type="ECO:0000256" key="5">
    <source>
        <dbReference type="ARBA" id="ARBA00022741"/>
    </source>
</evidence>
<dbReference type="CDD" id="cd17930">
    <property type="entry name" value="DEXHc_cas3"/>
    <property type="match status" value="1"/>
</dbReference>
<reference evidence="13 14" key="1">
    <citation type="submission" date="2021-10" db="EMBL/GenBank/DDBJ databases">
        <authorList>
            <person name="Criscuolo A."/>
        </authorList>
    </citation>
    <scope>NUCLEOTIDE SEQUENCE [LARGE SCALE GENOMIC DNA]</scope>
    <source>
        <strain evidence="14">CIP 111883</strain>
    </source>
</reference>
<evidence type="ECO:0000259" key="12">
    <source>
        <dbReference type="PROSITE" id="PS51643"/>
    </source>
</evidence>
<evidence type="ECO:0000259" key="10">
    <source>
        <dbReference type="PROSITE" id="PS51192"/>
    </source>
</evidence>
<dbReference type="Proteomes" id="UP000789833">
    <property type="component" value="Unassembled WGS sequence"/>
</dbReference>
<keyword evidence="3" id="KW-0540">Nuclease</keyword>
<organism evidence="13 14">
    <name type="scientific">Sutcliffiella rhizosphaerae</name>
    <dbReference type="NCBI Taxonomy" id="2880967"/>
    <lineage>
        <taxon>Bacteria</taxon>
        <taxon>Bacillati</taxon>
        <taxon>Bacillota</taxon>
        <taxon>Bacilli</taxon>
        <taxon>Bacillales</taxon>
        <taxon>Bacillaceae</taxon>
        <taxon>Sutcliffiella</taxon>
    </lineage>
</organism>
<evidence type="ECO:0000256" key="3">
    <source>
        <dbReference type="ARBA" id="ARBA00022722"/>
    </source>
</evidence>
<dbReference type="NCBIfam" id="TIGR01596">
    <property type="entry name" value="cas3_HD"/>
    <property type="match status" value="1"/>
</dbReference>
<evidence type="ECO:0000256" key="4">
    <source>
        <dbReference type="ARBA" id="ARBA00022723"/>
    </source>
</evidence>
<evidence type="ECO:0000313" key="13">
    <source>
        <dbReference type="EMBL" id="CAG9623050.1"/>
    </source>
</evidence>
<dbReference type="PROSITE" id="PS51192">
    <property type="entry name" value="HELICASE_ATP_BIND_1"/>
    <property type="match status" value="1"/>
</dbReference>
<proteinExistence type="inferred from homology"/>
<dbReference type="EMBL" id="CAKJTJ010000033">
    <property type="protein sequence ID" value="CAG9623050.1"/>
    <property type="molecule type" value="Genomic_DNA"/>
</dbReference>
<feature type="domain" description="Helicase C-terminal" evidence="11">
    <location>
        <begin position="479"/>
        <end position="632"/>
    </location>
</feature>
<keyword evidence="6" id="KW-0378">Hydrolase</keyword>
<dbReference type="InterPro" id="IPR001650">
    <property type="entry name" value="Helicase_C-like"/>
</dbReference>
<dbReference type="InterPro" id="IPR006674">
    <property type="entry name" value="HD_domain"/>
</dbReference>
<evidence type="ECO:0000256" key="7">
    <source>
        <dbReference type="ARBA" id="ARBA00022806"/>
    </source>
</evidence>
<gene>
    <name evidence="13" type="ORF">BACCIP111883_03845</name>
</gene>
<keyword evidence="9" id="KW-0051">Antiviral defense</keyword>
<feature type="domain" description="Helicase ATP-binding" evidence="10">
    <location>
        <begin position="258"/>
        <end position="449"/>
    </location>
</feature>
<dbReference type="InterPro" id="IPR006474">
    <property type="entry name" value="Helicase_Cas3_CRISPR-ass_core"/>
</dbReference>
<keyword evidence="8" id="KW-0067">ATP-binding</keyword>
<dbReference type="NCBIfam" id="TIGR01587">
    <property type="entry name" value="cas3_core"/>
    <property type="match status" value="1"/>
</dbReference>
<dbReference type="Gene3D" id="1.10.3210.30">
    <property type="match status" value="1"/>
</dbReference>
<accession>A0ABN8AJH1</accession>
<dbReference type="InterPro" id="IPR006483">
    <property type="entry name" value="CRISPR-assoc_Cas3_HD"/>
</dbReference>
<dbReference type="Gene3D" id="3.40.50.300">
    <property type="entry name" value="P-loop containing nucleotide triphosphate hydrolases"/>
    <property type="match status" value="2"/>
</dbReference>
<dbReference type="InterPro" id="IPR052511">
    <property type="entry name" value="ATP-dep_Helicase"/>
</dbReference>
<dbReference type="PANTHER" id="PTHR47962">
    <property type="entry name" value="ATP-DEPENDENT HELICASE LHR-RELATED-RELATED"/>
    <property type="match status" value="1"/>
</dbReference>
<evidence type="ECO:0000256" key="9">
    <source>
        <dbReference type="ARBA" id="ARBA00023118"/>
    </source>
</evidence>
<dbReference type="InterPro" id="IPR014001">
    <property type="entry name" value="Helicase_ATP-bd"/>
</dbReference>
<evidence type="ECO:0008006" key="15">
    <source>
        <dbReference type="Google" id="ProtNLM"/>
    </source>
</evidence>
<keyword evidence="5" id="KW-0547">Nucleotide-binding</keyword>
<dbReference type="Pfam" id="PF00270">
    <property type="entry name" value="DEAD"/>
    <property type="match status" value="1"/>
</dbReference>
<keyword evidence="7" id="KW-0347">Helicase</keyword>
<comment type="similarity">
    <text evidence="1">In the N-terminal section; belongs to the CRISPR-associated nuclease Cas3-HD family.</text>
</comment>
<protein>
    <recommendedName>
        <fullName evidence="15">CRISPR-associated helicase Cas3</fullName>
    </recommendedName>
</protein>
<name>A0ABN8AJH1_9BACI</name>
<keyword evidence="4" id="KW-0479">Metal-binding</keyword>
<comment type="caution">
    <text evidence="13">The sequence shown here is derived from an EMBL/GenBank/DDBJ whole genome shotgun (WGS) entry which is preliminary data.</text>
</comment>
<feature type="domain" description="HD Cas3-type" evidence="12">
    <location>
        <begin position="9"/>
        <end position="202"/>
    </location>
</feature>
<evidence type="ECO:0000256" key="8">
    <source>
        <dbReference type="ARBA" id="ARBA00022840"/>
    </source>
</evidence>
<dbReference type="PANTHER" id="PTHR47962:SF5">
    <property type="entry name" value="ATP-DEPENDENT HELICASE LHR-RELATED"/>
    <property type="match status" value="1"/>
</dbReference>
<dbReference type="SUPFAM" id="SSF109604">
    <property type="entry name" value="HD-domain/PDEase-like"/>
    <property type="match status" value="1"/>
</dbReference>
<dbReference type="InterPro" id="IPR027417">
    <property type="entry name" value="P-loop_NTPase"/>
</dbReference>
<evidence type="ECO:0000256" key="1">
    <source>
        <dbReference type="ARBA" id="ARBA00006847"/>
    </source>
</evidence>
<dbReference type="SMART" id="SM00487">
    <property type="entry name" value="DEXDc"/>
    <property type="match status" value="1"/>
</dbReference>
<dbReference type="InterPro" id="IPR011545">
    <property type="entry name" value="DEAD/DEAH_box_helicase_dom"/>
</dbReference>
<dbReference type="RefSeq" id="WP_317987100.1">
    <property type="nucleotide sequence ID" value="NZ_CAKJTJ010000033.1"/>
</dbReference>
<dbReference type="SUPFAM" id="SSF52540">
    <property type="entry name" value="P-loop containing nucleoside triphosphate hydrolases"/>
    <property type="match status" value="1"/>
</dbReference>
<dbReference type="SMART" id="SM00490">
    <property type="entry name" value="HELICc"/>
    <property type="match status" value="1"/>
</dbReference>
<dbReference type="CDD" id="cd09641">
    <property type="entry name" value="Cas3''_I"/>
    <property type="match status" value="1"/>
</dbReference>